<evidence type="ECO:0000259" key="3">
    <source>
        <dbReference type="PROSITE" id="PS50977"/>
    </source>
</evidence>
<evidence type="ECO:0000313" key="4">
    <source>
        <dbReference type="EMBL" id="CUQ81968.1"/>
    </source>
</evidence>
<keyword evidence="4" id="KW-0808">Transferase</keyword>
<dbReference type="InterPro" id="IPR050624">
    <property type="entry name" value="HTH-type_Tx_Regulator"/>
</dbReference>
<feature type="domain" description="HTH tetR-type" evidence="3">
    <location>
        <begin position="10"/>
        <end position="70"/>
    </location>
</feature>
<dbReference type="OrthoDB" id="9810250at2"/>
<gene>
    <name evidence="4" type="ORF">ERS852502_00386</name>
</gene>
<dbReference type="PANTHER" id="PTHR43479:SF7">
    <property type="entry name" value="TETR-FAMILY TRANSCRIPTIONAL REGULATOR"/>
    <property type="match status" value="1"/>
</dbReference>
<dbReference type="GO" id="GO:0016301">
    <property type="term" value="F:kinase activity"/>
    <property type="evidence" value="ECO:0007669"/>
    <property type="project" value="UniProtKB-KW"/>
</dbReference>
<dbReference type="Proteomes" id="UP000078383">
    <property type="component" value="Unassembled WGS sequence"/>
</dbReference>
<dbReference type="PROSITE" id="PS50977">
    <property type="entry name" value="HTH_TETR_2"/>
    <property type="match status" value="1"/>
</dbReference>
<dbReference type="Pfam" id="PF14278">
    <property type="entry name" value="TetR_C_8"/>
    <property type="match status" value="1"/>
</dbReference>
<dbReference type="Gene3D" id="1.10.357.10">
    <property type="entry name" value="Tetracycline Repressor, domain 2"/>
    <property type="match status" value="1"/>
</dbReference>
<evidence type="ECO:0000256" key="1">
    <source>
        <dbReference type="ARBA" id="ARBA00023125"/>
    </source>
</evidence>
<dbReference type="AlphaFoldDB" id="A0A174ZCG1"/>
<name>A0A174ZCG1_9FIRM</name>
<keyword evidence="4" id="KW-0418">Kinase</keyword>
<protein>
    <submittedName>
        <fullName evidence="4">Probable dihydroxyacetone kinase regulator</fullName>
    </submittedName>
</protein>
<dbReference type="InterPro" id="IPR039532">
    <property type="entry name" value="TetR_C_Firmicutes"/>
</dbReference>
<dbReference type="SUPFAM" id="SSF46689">
    <property type="entry name" value="Homeodomain-like"/>
    <property type="match status" value="1"/>
</dbReference>
<evidence type="ECO:0000313" key="5">
    <source>
        <dbReference type="Proteomes" id="UP000078383"/>
    </source>
</evidence>
<dbReference type="InterPro" id="IPR001647">
    <property type="entry name" value="HTH_TetR"/>
</dbReference>
<accession>A0A174ZCG1</accession>
<dbReference type="RefSeq" id="WP_055170780.1">
    <property type="nucleotide sequence ID" value="NZ_CZBX01000002.1"/>
</dbReference>
<feature type="DNA-binding region" description="H-T-H motif" evidence="2">
    <location>
        <begin position="33"/>
        <end position="52"/>
    </location>
</feature>
<reference evidence="4 5" key="1">
    <citation type="submission" date="2015-09" db="EMBL/GenBank/DDBJ databases">
        <authorList>
            <consortium name="Pathogen Informatics"/>
        </authorList>
    </citation>
    <scope>NUCLEOTIDE SEQUENCE [LARGE SCALE GENOMIC DNA]</scope>
    <source>
        <strain evidence="4 5">2789STDY5834889</strain>
    </source>
</reference>
<keyword evidence="1 2" id="KW-0238">DNA-binding</keyword>
<evidence type="ECO:0000256" key="2">
    <source>
        <dbReference type="PROSITE-ProRule" id="PRU00335"/>
    </source>
</evidence>
<dbReference type="GO" id="GO:0003677">
    <property type="term" value="F:DNA binding"/>
    <property type="evidence" value="ECO:0007669"/>
    <property type="project" value="UniProtKB-UniRule"/>
</dbReference>
<sequence>MQKKTDRRVRKTKSQLKTGLAQLMREKSIREITVKELVDAVDINRSTFYLHYSDIPGLLAEVENEMMEEMQRAIREHPIDPGKDTVYYFIQDLFHVLDENRQIASALVGPHGDIGFVHKLEQLLEDKSRESLAALVPEKSGEMKYFYSYCLNGCLGFVKTWLETGEKETPEYAAEMAYRMVVSSVTAFYDTKEGREDN</sequence>
<dbReference type="InterPro" id="IPR009057">
    <property type="entry name" value="Homeodomain-like_sf"/>
</dbReference>
<organism evidence="4 5">
    <name type="scientific">[Ruminococcus] torques</name>
    <dbReference type="NCBI Taxonomy" id="33039"/>
    <lineage>
        <taxon>Bacteria</taxon>
        <taxon>Bacillati</taxon>
        <taxon>Bacillota</taxon>
        <taxon>Clostridia</taxon>
        <taxon>Lachnospirales</taxon>
        <taxon>Lachnospiraceae</taxon>
        <taxon>Mediterraneibacter</taxon>
    </lineage>
</organism>
<proteinExistence type="predicted"/>
<dbReference type="PANTHER" id="PTHR43479">
    <property type="entry name" value="ACREF/ENVCD OPERON REPRESSOR-RELATED"/>
    <property type="match status" value="1"/>
</dbReference>
<dbReference type="EMBL" id="CZBX01000002">
    <property type="protein sequence ID" value="CUQ81968.1"/>
    <property type="molecule type" value="Genomic_DNA"/>
</dbReference>